<dbReference type="AlphaFoldDB" id="A0AAU9Y447"/>
<feature type="region of interest" description="Disordered" evidence="1">
    <location>
        <begin position="89"/>
        <end position="112"/>
    </location>
</feature>
<proteinExistence type="predicted"/>
<organism evidence="2 3">
    <name type="scientific">Pocillopora meandrina</name>
    <dbReference type="NCBI Taxonomy" id="46732"/>
    <lineage>
        <taxon>Eukaryota</taxon>
        <taxon>Metazoa</taxon>
        <taxon>Cnidaria</taxon>
        <taxon>Anthozoa</taxon>
        <taxon>Hexacorallia</taxon>
        <taxon>Scleractinia</taxon>
        <taxon>Astrocoeniina</taxon>
        <taxon>Pocilloporidae</taxon>
        <taxon>Pocillopora</taxon>
    </lineage>
</organism>
<accession>A0AAU9Y447</accession>
<comment type="caution">
    <text evidence="2">The sequence shown here is derived from an EMBL/GenBank/DDBJ whole genome shotgun (WGS) entry which is preliminary data.</text>
</comment>
<reference evidence="2 3" key="1">
    <citation type="submission" date="2022-05" db="EMBL/GenBank/DDBJ databases">
        <authorList>
            <consortium name="Genoscope - CEA"/>
            <person name="William W."/>
        </authorList>
    </citation>
    <scope>NUCLEOTIDE SEQUENCE [LARGE SCALE GENOMIC DNA]</scope>
</reference>
<sequence length="112" mass="12783">MGSFDEAEVCELIGLFLLNNLSEKYGKNNVGLYRDDELVLLRNASGPQSEWTRKEIRREFKKQGLNISISTNQKICNFLDVTLNLTDEPTTYTENPTTKLSTSTPIPTIRRQ</sequence>
<feature type="compositionally biased region" description="Polar residues" evidence="1">
    <location>
        <begin position="89"/>
        <end position="106"/>
    </location>
</feature>
<evidence type="ECO:0000313" key="3">
    <source>
        <dbReference type="Proteomes" id="UP001159428"/>
    </source>
</evidence>
<protein>
    <submittedName>
        <fullName evidence="2">Uncharacterized protein</fullName>
    </submittedName>
</protein>
<name>A0AAU9Y447_9CNID</name>
<dbReference type="EMBL" id="CALNXJ010000177">
    <property type="protein sequence ID" value="CAH3168379.1"/>
    <property type="molecule type" value="Genomic_DNA"/>
</dbReference>
<evidence type="ECO:0000313" key="2">
    <source>
        <dbReference type="EMBL" id="CAH3168379.1"/>
    </source>
</evidence>
<keyword evidence="3" id="KW-1185">Reference proteome</keyword>
<evidence type="ECO:0000256" key="1">
    <source>
        <dbReference type="SAM" id="MobiDB-lite"/>
    </source>
</evidence>
<gene>
    <name evidence="2" type="ORF">PMEA_00008671</name>
</gene>
<dbReference type="Proteomes" id="UP001159428">
    <property type="component" value="Unassembled WGS sequence"/>
</dbReference>